<evidence type="ECO:0000256" key="2">
    <source>
        <dbReference type="SAM" id="MobiDB-lite"/>
    </source>
</evidence>
<dbReference type="Proteomes" id="UP000019118">
    <property type="component" value="Unassembled WGS sequence"/>
</dbReference>
<dbReference type="InterPro" id="IPR049936">
    <property type="entry name" value="TopBP1_BRCT_8"/>
</dbReference>
<reference evidence="5" key="1">
    <citation type="journal article" date="2013" name="Genome Biol.">
        <title>Draft genome of the mountain pine beetle, Dendroctonus ponderosae Hopkins, a major forest pest.</title>
        <authorList>
            <person name="Keeling C.I."/>
            <person name="Yuen M.M."/>
            <person name="Liao N.Y."/>
            <person name="Docking T.R."/>
            <person name="Chan S.K."/>
            <person name="Taylor G.A."/>
            <person name="Palmquist D.L."/>
            <person name="Jackman S.D."/>
            <person name="Nguyen A."/>
            <person name="Li M."/>
            <person name="Henderson H."/>
            <person name="Janes J.K."/>
            <person name="Zhao Y."/>
            <person name="Pandoh P."/>
            <person name="Moore R."/>
            <person name="Sperling F.A."/>
            <person name="Huber D.P."/>
            <person name="Birol I."/>
            <person name="Jones S.J."/>
            <person name="Bohlmann J."/>
        </authorList>
    </citation>
    <scope>NUCLEOTIDE SEQUENCE</scope>
</reference>
<organism evidence="4 5">
    <name type="scientific">Dendroctonus ponderosae</name>
    <name type="common">Mountain pine beetle</name>
    <dbReference type="NCBI Taxonomy" id="77166"/>
    <lineage>
        <taxon>Eukaryota</taxon>
        <taxon>Metazoa</taxon>
        <taxon>Ecdysozoa</taxon>
        <taxon>Arthropoda</taxon>
        <taxon>Hexapoda</taxon>
        <taxon>Insecta</taxon>
        <taxon>Pterygota</taxon>
        <taxon>Neoptera</taxon>
        <taxon>Endopterygota</taxon>
        <taxon>Coleoptera</taxon>
        <taxon>Polyphaga</taxon>
        <taxon>Cucujiformia</taxon>
        <taxon>Curculionidae</taxon>
        <taxon>Scolytinae</taxon>
        <taxon>Dendroctonus</taxon>
    </lineage>
</organism>
<dbReference type="InterPro" id="IPR059215">
    <property type="entry name" value="BRCT2_TopBP1-like"/>
</dbReference>
<dbReference type="FunFam" id="3.40.50.10190:FF:000018">
    <property type="entry name" value="DNA topoisomerase 2-binding protein 1"/>
    <property type="match status" value="1"/>
</dbReference>
<feature type="region of interest" description="Disordered" evidence="2">
    <location>
        <begin position="918"/>
        <end position="946"/>
    </location>
</feature>
<sequence>MDVTTYSSVDISNMADVRMTFLLQDDITDESKASSVMTQAYDLCKPLVKDILWVKEANLNELELTNLDYLVVENLDGKDFSKFTDKKCCVVGPMAISVCSVEGKPIPKFKWPILNVAMYGCKVTSTHLSKNDKEKIKNKVQLMGGLYNGNFTDLVTHLICDGTKSEKYMLAAEKGMKLMLPNWIDELFEENKSNYVSANDPKLLEKFKCPALHKLTICSTGISSSKERLKLSTVIAGNGGRMEMKLKLSETDILVCCGSAGTTSEKYKAARNTSHISCVTEEWVYDSIKKGYALPREHYHVKVLTSTPTKEGENIDPNFSTVSSIGECIRKSQINNTVNDTYLPKDTLQNTRNDSTITGSSKRKADENLVDKMDIKKIKNGGNFLDGCSVYVVGFSSSHREKLNKIINISGATRYDSFSTRVSHVLVGDPTCSEVTTIKAMGGPCYFVNVKWLYDSIMQQRQAEEEKYLVRSNEASNGADVSRAPEMGSPLSQKVLSFLRNDMSSNASERTMANPVDENEDVLTQKYLESKVNKDEDDDTLAKLLKGQDNLTSLEAPGNEKFTIHSKLSKKSSSPVEQNNISNKSNNTLMQASQVASEMCDLEVSPIFESCKFFLGDFEGENAEYFQQHITNARGTVVEKSFKGVCDYVILPMIYANLIKLPSAQEVINDLWLLECINNNSLCSKIEYFHRPIQVPATQPLKDCVVTLSGYVDMERDFLGTLIEALGGIFQELLCRKARPEKNIMMSTHLVSAEASGKKYEGALKWNLPVVTKDWLLECLKTGINVPLQEFLIGKSKSVVKPETDEGQCSKFCAPGNTESTPVKIPNKLVTPINKILKDPFNDRVMSTPSTAWSPKTPETPIGQFIRPNPSPGLRKEMQRYVNSFPDFVPPKRRNSTPLSELKRRLIDKVLGREEYALQDDARLMTDKEETQEPESEHPVDQQPNVECNETAVHQKLQELHLRVMASGSSSATKRSSRTFESVVNVPGIVKTNTEIQSQVCTVGWDFGEEKAQNSVKKVFLLSGIEATKRSHLANDLKKLGGLISEMGAYDPSCTHLVCGKPGRNEKTLACMAAGKWIIHTSYVDNCIAAGHFLDEEEYEFGNPKARVNIQFEDKASCIPFWRKEIKRRGYGAFSDLRAIVVAGNREPIVNVIEAGGGVVVSVNPPFDDPIHATHCLIELKTVKDLSAFVVLAEQGIKCINTIYINDFLWRSNKEDVDYVIPYFSKYYR</sequence>
<keyword evidence="1" id="KW-0677">Repeat</keyword>
<dbReference type="Gene3D" id="3.40.50.10190">
    <property type="entry name" value="BRCT domain"/>
    <property type="match status" value="8"/>
</dbReference>
<feature type="domain" description="BRCT" evidence="3">
    <location>
        <begin position="380"/>
        <end position="470"/>
    </location>
</feature>
<dbReference type="SMART" id="SM00292">
    <property type="entry name" value="BRCT"/>
    <property type="match status" value="6"/>
</dbReference>
<protein>
    <recommendedName>
        <fullName evidence="3">BRCT domain-containing protein</fullName>
    </recommendedName>
</protein>
<dbReference type="GeneID" id="109545063"/>
<keyword evidence="5" id="KW-1185">Reference proteome</keyword>
<reference evidence="4" key="2">
    <citation type="submission" date="2024-08" db="UniProtKB">
        <authorList>
            <consortium name="EnsemblMetazoa"/>
        </authorList>
    </citation>
    <scope>IDENTIFICATION</scope>
</reference>
<evidence type="ECO:0000259" key="3">
    <source>
        <dbReference type="PROSITE" id="PS50172"/>
    </source>
</evidence>
<dbReference type="PANTHER" id="PTHR13561">
    <property type="entry name" value="DNA REPLICATION REGULATOR DPB11-RELATED"/>
    <property type="match status" value="1"/>
</dbReference>
<dbReference type="PROSITE" id="PS50172">
    <property type="entry name" value="BRCT"/>
    <property type="match status" value="6"/>
</dbReference>
<evidence type="ECO:0000313" key="5">
    <source>
        <dbReference type="Proteomes" id="UP000019118"/>
    </source>
</evidence>
<dbReference type="EnsemblMetazoa" id="XM_019915556.1">
    <property type="protein sequence ID" value="XP_019771115.1"/>
    <property type="gene ID" value="LOC109545063"/>
</dbReference>
<feature type="domain" description="BRCT" evidence="3">
    <location>
        <begin position="123"/>
        <end position="192"/>
    </location>
</feature>
<proteinExistence type="predicted"/>
<dbReference type="KEGG" id="dpa:109545063"/>
<feature type="compositionally biased region" description="Basic and acidic residues" evidence="2">
    <location>
        <begin position="918"/>
        <end position="940"/>
    </location>
</feature>
<evidence type="ECO:0000256" key="1">
    <source>
        <dbReference type="ARBA" id="ARBA00022737"/>
    </source>
</evidence>
<dbReference type="Pfam" id="PF00533">
    <property type="entry name" value="BRCT"/>
    <property type="match status" value="2"/>
</dbReference>
<dbReference type="InterPro" id="IPR036420">
    <property type="entry name" value="BRCT_dom_sf"/>
</dbReference>
<feature type="region of interest" description="Disordered" evidence="2">
    <location>
        <begin position="847"/>
        <end position="871"/>
    </location>
</feature>
<dbReference type="InterPro" id="IPR001357">
    <property type="entry name" value="BRCT_dom"/>
</dbReference>
<name>A0AAR5QD16_DENPD</name>
<dbReference type="GO" id="GO:0006270">
    <property type="term" value="P:DNA replication initiation"/>
    <property type="evidence" value="ECO:0007669"/>
    <property type="project" value="TreeGrafter"/>
</dbReference>
<accession>A0AAR5QD16</accession>
<dbReference type="GO" id="GO:0033314">
    <property type="term" value="P:mitotic DNA replication checkpoint signaling"/>
    <property type="evidence" value="ECO:0007669"/>
    <property type="project" value="TreeGrafter"/>
</dbReference>
<feature type="domain" description="BRCT" evidence="3">
    <location>
        <begin position="603"/>
        <end position="690"/>
    </location>
</feature>
<feature type="domain" description="BRCT" evidence="3">
    <location>
        <begin position="212"/>
        <end position="301"/>
    </location>
</feature>
<dbReference type="AlphaFoldDB" id="A0AAR5QD16"/>
<dbReference type="Pfam" id="PF16770">
    <property type="entry name" value="RTT107_BRCT_5"/>
    <property type="match status" value="1"/>
</dbReference>
<evidence type="ECO:0000313" key="4">
    <source>
        <dbReference type="EnsemblMetazoa" id="XP_019771115.1"/>
    </source>
</evidence>
<dbReference type="CDD" id="cd17738">
    <property type="entry name" value="BRCT_TopBP1_rpt7"/>
    <property type="match status" value="1"/>
</dbReference>
<dbReference type="SUPFAM" id="SSF52113">
    <property type="entry name" value="BRCT domain"/>
    <property type="match status" value="6"/>
</dbReference>
<dbReference type="Pfam" id="PF12738">
    <property type="entry name" value="PTCB-BRCT"/>
    <property type="match status" value="2"/>
</dbReference>
<dbReference type="CDD" id="cd17731">
    <property type="entry name" value="BRCT_TopBP1_rpt2_like"/>
    <property type="match status" value="1"/>
</dbReference>
<feature type="domain" description="BRCT" evidence="3">
    <location>
        <begin position="1019"/>
        <end position="1101"/>
    </location>
</feature>
<feature type="domain" description="BRCT" evidence="3">
    <location>
        <begin position="696"/>
        <end position="793"/>
    </location>
</feature>
<dbReference type="GO" id="GO:0007095">
    <property type="term" value="P:mitotic G2 DNA damage checkpoint signaling"/>
    <property type="evidence" value="ECO:0007669"/>
    <property type="project" value="TreeGrafter"/>
</dbReference>
<dbReference type="PANTHER" id="PTHR13561:SF20">
    <property type="entry name" value="DNA TOPOISOMERASE 2-BINDING PROTEIN 1"/>
    <property type="match status" value="1"/>
</dbReference>
<dbReference type="CDD" id="cd17728">
    <property type="entry name" value="BRCT_TopBP1_rpt8"/>
    <property type="match status" value="1"/>
</dbReference>